<sequence length="251" mass="29347">MYFSGCDNRPSHVFTVEEVKDEKPWYYDIKCFLQGQIYPSKAYLKDKKTLRRLAENFYLNGGVLYKRNFDMVLLRCVDRHEAYLLMTEVHEGSFGTHSNGHAMAKKMLRATYYWLTMESDCCKFVKKCHKCQIYVDKINVPLTLLNVISSPWPFSMWGINMIRMIEPKASNGHHLILVEIDYFTKWVKAAPHTNVTKQVVVRPKMNGDVEAANKNIKKIIQKMVVTYKDWHEMLPFGLQGYRKSIRTSTGV</sequence>
<keyword evidence="3" id="KW-1185">Reference proteome</keyword>
<evidence type="ECO:0000313" key="3">
    <source>
        <dbReference type="Proteomes" id="UP001058974"/>
    </source>
</evidence>
<reference evidence="2 3" key="1">
    <citation type="journal article" date="2022" name="Nat. Genet.">
        <title>Improved pea reference genome and pan-genome highlight genomic features and evolutionary characteristics.</title>
        <authorList>
            <person name="Yang T."/>
            <person name="Liu R."/>
            <person name="Luo Y."/>
            <person name="Hu S."/>
            <person name="Wang D."/>
            <person name="Wang C."/>
            <person name="Pandey M.K."/>
            <person name="Ge S."/>
            <person name="Xu Q."/>
            <person name="Li N."/>
            <person name="Li G."/>
            <person name="Huang Y."/>
            <person name="Saxena R.K."/>
            <person name="Ji Y."/>
            <person name="Li M."/>
            <person name="Yan X."/>
            <person name="He Y."/>
            <person name="Liu Y."/>
            <person name="Wang X."/>
            <person name="Xiang C."/>
            <person name="Varshney R.K."/>
            <person name="Ding H."/>
            <person name="Gao S."/>
            <person name="Zong X."/>
        </authorList>
    </citation>
    <scope>NUCLEOTIDE SEQUENCE [LARGE SCALE GENOMIC DNA]</scope>
    <source>
        <strain evidence="2 3">cv. Zhongwan 6</strain>
    </source>
</reference>
<comment type="caution">
    <text evidence="2">The sequence shown here is derived from an EMBL/GenBank/DDBJ whole genome shotgun (WGS) entry which is preliminary data.</text>
</comment>
<dbReference type="Pfam" id="PF17921">
    <property type="entry name" value="Integrase_H2C2"/>
    <property type="match status" value="1"/>
</dbReference>
<dbReference type="PANTHER" id="PTHR48475:SF1">
    <property type="entry name" value="RNASE H TYPE-1 DOMAIN-CONTAINING PROTEIN"/>
    <property type="match status" value="1"/>
</dbReference>
<gene>
    <name evidence="2" type="ORF">KIW84_022658</name>
</gene>
<dbReference type="AlphaFoldDB" id="A0A9D5BB99"/>
<proteinExistence type="predicted"/>
<dbReference type="PANTHER" id="PTHR48475">
    <property type="entry name" value="RIBONUCLEASE H"/>
    <property type="match status" value="1"/>
</dbReference>
<feature type="domain" description="Integrase zinc-binding" evidence="1">
    <location>
        <begin position="78"/>
        <end position="133"/>
    </location>
</feature>
<dbReference type="EMBL" id="JAMSHJ010000002">
    <property type="protein sequence ID" value="KAI5436269.1"/>
    <property type="molecule type" value="Genomic_DNA"/>
</dbReference>
<dbReference type="InterPro" id="IPR036397">
    <property type="entry name" value="RNaseH_sf"/>
</dbReference>
<dbReference type="Gramene" id="Psat02G0265800-T1">
    <property type="protein sequence ID" value="KAI5436269.1"/>
    <property type="gene ID" value="KIW84_022658"/>
</dbReference>
<dbReference type="Proteomes" id="UP001058974">
    <property type="component" value="Chromosome 2"/>
</dbReference>
<organism evidence="2 3">
    <name type="scientific">Pisum sativum</name>
    <name type="common">Garden pea</name>
    <name type="synonym">Lathyrus oleraceus</name>
    <dbReference type="NCBI Taxonomy" id="3888"/>
    <lineage>
        <taxon>Eukaryota</taxon>
        <taxon>Viridiplantae</taxon>
        <taxon>Streptophyta</taxon>
        <taxon>Embryophyta</taxon>
        <taxon>Tracheophyta</taxon>
        <taxon>Spermatophyta</taxon>
        <taxon>Magnoliopsida</taxon>
        <taxon>eudicotyledons</taxon>
        <taxon>Gunneridae</taxon>
        <taxon>Pentapetalae</taxon>
        <taxon>rosids</taxon>
        <taxon>fabids</taxon>
        <taxon>Fabales</taxon>
        <taxon>Fabaceae</taxon>
        <taxon>Papilionoideae</taxon>
        <taxon>50 kb inversion clade</taxon>
        <taxon>NPAAA clade</taxon>
        <taxon>Hologalegina</taxon>
        <taxon>IRL clade</taxon>
        <taxon>Fabeae</taxon>
        <taxon>Lathyrus</taxon>
    </lineage>
</organism>
<name>A0A9D5BB99_PEA</name>
<accession>A0A9D5BB99</accession>
<dbReference type="Gene3D" id="1.10.340.70">
    <property type="match status" value="1"/>
</dbReference>
<dbReference type="SUPFAM" id="SSF53098">
    <property type="entry name" value="Ribonuclease H-like"/>
    <property type="match status" value="1"/>
</dbReference>
<evidence type="ECO:0000259" key="1">
    <source>
        <dbReference type="Pfam" id="PF17921"/>
    </source>
</evidence>
<dbReference type="InterPro" id="IPR041588">
    <property type="entry name" value="Integrase_H2C2"/>
</dbReference>
<protein>
    <recommendedName>
        <fullName evidence="1">Integrase zinc-binding domain-containing protein</fullName>
    </recommendedName>
</protein>
<evidence type="ECO:0000313" key="2">
    <source>
        <dbReference type="EMBL" id="KAI5436269.1"/>
    </source>
</evidence>
<dbReference type="InterPro" id="IPR012337">
    <property type="entry name" value="RNaseH-like_sf"/>
</dbReference>
<dbReference type="Gene3D" id="3.30.420.10">
    <property type="entry name" value="Ribonuclease H-like superfamily/Ribonuclease H"/>
    <property type="match status" value="2"/>
</dbReference>
<dbReference type="GO" id="GO:0003676">
    <property type="term" value="F:nucleic acid binding"/>
    <property type="evidence" value="ECO:0007669"/>
    <property type="project" value="InterPro"/>
</dbReference>